<dbReference type="GeneID" id="24163882"/>
<dbReference type="Proteomes" id="UP000001261">
    <property type="component" value="Unassembled WGS sequence"/>
</dbReference>
<evidence type="ECO:0000256" key="4">
    <source>
        <dbReference type="ARBA" id="ARBA00022833"/>
    </source>
</evidence>
<keyword evidence="2 5" id="KW-0808">Transferase</keyword>
<evidence type="ECO:0000256" key="1">
    <source>
        <dbReference type="ARBA" id="ARBA00022603"/>
    </source>
</evidence>
<feature type="binding site" evidence="5">
    <location>
        <position position="356"/>
    </location>
    <ligand>
        <name>Zn(2+)</name>
        <dbReference type="ChEBI" id="CHEBI:29105"/>
    </ligand>
</feature>
<evidence type="ECO:0000256" key="5">
    <source>
        <dbReference type="PROSITE-ProRule" id="PRU00333"/>
    </source>
</evidence>
<feature type="binding site" evidence="5">
    <location>
        <position position="258"/>
    </location>
    <ligand>
        <name>Zn(2+)</name>
        <dbReference type="ChEBI" id="CHEBI:29105"/>
    </ligand>
</feature>
<dbReference type="AlphaFoldDB" id="A0A0D8JUK5"/>
<comment type="cofactor">
    <cofactor evidence="5">
        <name>Zn(2+)</name>
        <dbReference type="ChEBI" id="CHEBI:29105"/>
    </cofactor>
</comment>
<dbReference type="GO" id="GO:0046872">
    <property type="term" value="F:metal ion binding"/>
    <property type="evidence" value="ECO:0007669"/>
    <property type="project" value="UniProtKB-KW"/>
</dbReference>
<proteinExistence type="predicted"/>
<name>A0A0D8JUK5_COCIM</name>
<dbReference type="KEGG" id="cim:CIMG_11788"/>
<keyword evidence="1 5" id="KW-0489">Methyltransferase</keyword>
<dbReference type="OMA" id="TECYEAQ"/>
<feature type="binding site" evidence="5">
    <location>
        <position position="355"/>
    </location>
    <ligand>
        <name>Zn(2+)</name>
        <dbReference type="ChEBI" id="CHEBI:29105"/>
    </ligand>
</feature>
<dbReference type="InterPro" id="IPR003726">
    <property type="entry name" value="HCY_dom"/>
</dbReference>
<evidence type="ECO:0000256" key="3">
    <source>
        <dbReference type="ARBA" id="ARBA00022723"/>
    </source>
</evidence>
<dbReference type="GO" id="GO:0032259">
    <property type="term" value="P:methylation"/>
    <property type="evidence" value="ECO:0007669"/>
    <property type="project" value="UniProtKB-KW"/>
</dbReference>
<dbReference type="VEuPathDB" id="FungiDB:CIMG_11788"/>
<dbReference type="EMBL" id="GG704912">
    <property type="protein sequence ID" value="KJF60606.1"/>
    <property type="molecule type" value="Genomic_DNA"/>
</dbReference>
<dbReference type="Gene3D" id="3.20.20.330">
    <property type="entry name" value="Homocysteine-binding-like domain"/>
    <property type="match status" value="1"/>
</dbReference>
<evidence type="ECO:0000259" key="6">
    <source>
        <dbReference type="PROSITE" id="PS50970"/>
    </source>
</evidence>
<dbReference type="InterPro" id="IPR036589">
    <property type="entry name" value="HCY_dom_sf"/>
</dbReference>
<evidence type="ECO:0000313" key="8">
    <source>
        <dbReference type="Proteomes" id="UP000001261"/>
    </source>
</evidence>
<dbReference type="GO" id="GO:0009086">
    <property type="term" value="P:methionine biosynthetic process"/>
    <property type="evidence" value="ECO:0007669"/>
    <property type="project" value="TreeGrafter"/>
</dbReference>
<sequence>MSKHIPNILLLDGAMGTVLEEPPYGFTFSAQTPLWSSHLLLSHPTTLSEIHRSYVDAGADIVLTATYQASFEGFARTAIVPANVPADHKQDERDGHATYRPMDATRYMRSAIPLAYSSFNFSSKPPRVALSLGPYGATMCPVSAEYTGIYPEEMSNTAALEAWHANRLKVYMEDPETWRKIEFLGFETVRRWDEVLAIRGAMGKLLQIAESGQSRKWWITGVFPQEDIDEEDVRRWTSAAFGSTSENGLRPWGIGVNCTRLENVERIVDIMEDELGREKLTNNGERASVGSSWSSRPWLVLYPDGTQGEIYDSTLKTWVKKDEEEITESWPERCWRIVNHIWNRNAWNGILVGGCCRTRVHDIRALRDRIDSAWSGS</sequence>
<reference evidence="8" key="1">
    <citation type="journal article" date="2009" name="Genome Res.">
        <title>Comparative genomic analyses of the human fungal pathogens Coccidioides and their relatives.</title>
        <authorList>
            <person name="Sharpton T.J."/>
            <person name="Stajich J.E."/>
            <person name="Rounsley S.D."/>
            <person name="Gardner M.J."/>
            <person name="Wortman J.R."/>
            <person name="Jordar V.S."/>
            <person name="Maiti R."/>
            <person name="Kodira C.D."/>
            <person name="Neafsey D.E."/>
            <person name="Zeng Q."/>
            <person name="Hung C.-Y."/>
            <person name="McMahan C."/>
            <person name="Muszewska A."/>
            <person name="Grynberg M."/>
            <person name="Mandel M.A."/>
            <person name="Kellner E.M."/>
            <person name="Barker B.M."/>
            <person name="Galgiani J.N."/>
            <person name="Orbach M.J."/>
            <person name="Kirkland T.N."/>
            <person name="Cole G.T."/>
            <person name="Henn M.R."/>
            <person name="Birren B.W."/>
            <person name="Taylor J.W."/>
        </authorList>
    </citation>
    <scope>NUCLEOTIDE SEQUENCE [LARGE SCALE GENOMIC DNA]</scope>
    <source>
        <strain evidence="8">RS</strain>
    </source>
</reference>
<dbReference type="PROSITE" id="PS50970">
    <property type="entry name" value="HCY"/>
    <property type="match status" value="1"/>
</dbReference>
<dbReference type="GO" id="GO:0033528">
    <property type="term" value="P:S-methylmethionine cycle"/>
    <property type="evidence" value="ECO:0007669"/>
    <property type="project" value="TreeGrafter"/>
</dbReference>
<dbReference type="STRING" id="246410.A0A0D8JUK5"/>
<keyword evidence="3 5" id="KW-0479">Metal-binding</keyword>
<evidence type="ECO:0000256" key="2">
    <source>
        <dbReference type="ARBA" id="ARBA00022679"/>
    </source>
</evidence>
<keyword evidence="4 5" id="KW-0862">Zinc</keyword>
<dbReference type="GO" id="GO:0008898">
    <property type="term" value="F:S-adenosylmethionine-homocysteine S-methyltransferase activity"/>
    <property type="evidence" value="ECO:0007669"/>
    <property type="project" value="TreeGrafter"/>
</dbReference>
<keyword evidence="8" id="KW-1185">Reference proteome</keyword>
<dbReference type="OrthoDB" id="261426at2759"/>
<dbReference type="PANTHER" id="PTHR46015:SF1">
    <property type="entry name" value="HOMOCYSTEINE S-METHYLTRANSFERASE-LIKE ISOFORM 1"/>
    <property type="match status" value="1"/>
</dbReference>
<dbReference type="InParanoid" id="A0A0D8JUK5"/>
<gene>
    <name evidence="7" type="ORF">CIMG_11788</name>
</gene>
<dbReference type="FunCoup" id="A0A0D8JUK5">
    <property type="interactions" value="185"/>
</dbReference>
<dbReference type="PANTHER" id="PTHR46015">
    <property type="entry name" value="ZGC:172121"/>
    <property type="match status" value="1"/>
</dbReference>
<dbReference type="Pfam" id="PF02574">
    <property type="entry name" value="S-methyl_trans"/>
    <property type="match status" value="1"/>
</dbReference>
<feature type="domain" description="Hcy-binding" evidence="6">
    <location>
        <begin position="1"/>
        <end position="370"/>
    </location>
</feature>
<evidence type="ECO:0000313" key="7">
    <source>
        <dbReference type="EMBL" id="KJF60606.1"/>
    </source>
</evidence>
<dbReference type="SUPFAM" id="SSF82282">
    <property type="entry name" value="Homocysteine S-methyltransferase"/>
    <property type="match status" value="1"/>
</dbReference>
<dbReference type="RefSeq" id="XP_012214118.1">
    <property type="nucleotide sequence ID" value="XM_012358695.1"/>
</dbReference>
<protein>
    <submittedName>
        <fullName evidence="7">Homocysteine S-methyltransferase</fullName>
    </submittedName>
</protein>
<reference evidence="8" key="2">
    <citation type="journal article" date="2010" name="Genome Res.">
        <title>Population genomic sequencing of Coccidioides fungi reveals recent hybridization and transposon control.</title>
        <authorList>
            <person name="Neafsey D.E."/>
            <person name="Barker B.M."/>
            <person name="Sharpton T.J."/>
            <person name="Stajich J.E."/>
            <person name="Park D.J."/>
            <person name="Whiston E."/>
            <person name="Hung C.-Y."/>
            <person name="McMahan C."/>
            <person name="White J."/>
            <person name="Sykes S."/>
            <person name="Heiman D."/>
            <person name="Young S."/>
            <person name="Zeng Q."/>
            <person name="Abouelleil A."/>
            <person name="Aftuck L."/>
            <person name="Bessette D."/>
            <person name="Brown A."/>
            <person name="FitzGerald M."/>
            <person name="Lui A."/>
            <person name="Macdonald J.P."/>
            <person name="Priest M."/>
            <person name="Orbach M.J."/>
            <person name="Galgiani J.N."/>
            <person name="Kirkland T.N."/>
            <person name="Cole G.T."/>
            <person name="Birren B.W."/>
            <person name="Henn M.R."/>
            <person name="Taylor J.W."/>
            <person name="Rounsley S.D."/>
        </authorList>
    </citation>
    <scope>GENOME REANNOTATION</scope>
    <source>
        <strain evidence="8">RS</strain>
    </source>
</reference>
<organism evidence="7 8">
    <name type="scientific">Coccidioides immitis (strain RS)</name>
    <name type="common">Valley fever fungus</name>
    <dbReference type="NCBI Taxonomy" id="246410"/>
    <lineage>
        <taxon>Eukaryota</taxon>
        <taxon>Fungi</taxon>
        <taxon>Dikarya</taxon>
        <taxon>Ascomycota</taxon>
        <taxon>Pezizomycotina</taxon>
        <taxon>Eurotiomycetes</taxon>
        <taxon>Eurotiomycetidae</taxon>
        <taxon>Onygenales</taxon>
        <taxon>Onygenaceae</taxon>
        <taxon>Coccidioides</taxon>
    </lineage>
</organism>
<dbReference type="InterPro" id="IPR051486">
    <property type="entry name" value="Hcy_S-methyltransferase"/>
</dbReference>
<accession>A0A0D8JUK5</accession>